<proteinExistence type="predicted"/>
<dbReference type="Proteomes" id="UP000063699">
    <property type="component" value="Chromosome"/>
</dbReference>
<sequence>MSEVRAVVDRTSGVAIKLLRNGGLVVARHGRGVFVRPDTFVTRLVRTRLSRSARAEDKGAFMGDADAGNFVPSISVDVRVEPADDRIVNPVEHRIATSPEASRWRKSTPGLVASMPGWKKPVTSCASTTRWWRPGCRLPRNSRDYSCRKAVRFWW</sequence>
<name>A0A0N9I1Q6_9PSEU</name>
<dbReference type="EMBL" id="CP012752">
    <property type="protein sequence ID" value="ALG11507.1"/>
    <property type="molecule type" value="Genomic_DNA"/>
</dbReference>
<gene>
    <name evidence="1" type="ORF">AOZ06_35715</name>
</gene>
<dbReference type="STRING" id="860235.AOZ06_35715"/>
<dbReference type="KEGG" id="kphy:AOZ06_35715"/>
<reference evidence="1 2" key="1">
    <citation type="submission" date="2015-07" db="EMBL/GenBank/DDBJ databases">
        <title>Genome sequencing of Kibdelosporangium phytohabitans.</title>
        <authorList>
            <person name="Qin S."/>
            <person name="Xing K."/>
        </authorList>
    </citation>
    <scope>NUCLEOTIDE SEQUENCE [LARGE SCALE GENOMIC DNA]</scope>
    <source>
        <strain evidence="1 2">KLBMP1111</strain>
    </source>
</reference>
<organism evidence="1 2">
    <name type="scientific">Kibdelosporangium phytohabitans</name>
    <dbReference type="NCBI Taxonomy" id="860235"/>
    <lineage>
        <taxon>Bacteria</taxon>
        <taxon>Bacillati</taxon>
        <taxon>Actinomycetota</taxon>
        <taxon>Actinomycetes</taxon>
        <taxon>Pseudonocardiales</taxon>
        <taxon>Pseudonocardiaceae</taxon>
        <taxon>Kibdelosporangium</taxon>
    </lineage>
</organism>
<protein>
    <recommendedName>
        <fullName evidence="3">HTH gntR-type domain-containing protein</fullName>
    </recommendedName>
</protein>
<evidence type="ECO:0000313" key="2">
    <source>
        <dbReference type="Proteomes" id="UP000063699"/>
    </source>
</evidence>
<accession>A0A0N9I1Q6</accession>
<evidence type="ECO:0008006" key="3">
    <source>
        <dbReference type="Google" id="ProtNLM"/>
    </source>
</evidence>
<keyword evidence="2" id="KW-1185">Reference proteome</keyword>
<dbReference type="AlphaFoldDB" id="A0A0N9I1Q6"/>
<evidence type="ECO:0000313" key="1">
    <source>
        <dbReference type="EMBL" id="ALG11507.1"/>
    </source>
</evidence>